<keyword evidence="2" id="KW-1185">Reference proteome</keyword>
<evidence type="ECO:0000313" key="2">
    <source>
        <dbReference type="Proteomes" id="UP000766904"/>
    </source>
</evidence>
<accession>A0A8J8Q2Q6</accession>
<dbReference type="Gene3D" id="3.40.50.720">
    <property type="entry name" value="NAD(P)-binding Rossmann-like Domain"/>
    <property type="match status" value="1"/>
</dbReference>
<dbReference type="InterPro" id="IPR036188">
    <property type="entry name" value="FAD/NAD-bd_sf"/>
</dbReference>
<gene>
    <name evidence="1" type="ORF">CV102_17175</name>
</gene>
<reference evidence="1" key="1">
    <citation type="submission" date="2017-11" db="EMBL/GenBank/DDBJ databases">
        <authorList>
            <person name="Kajale S.C."/>
            <person name="Sharma A."/>
        </authorList>
    </citation>
    <scope>NUCLEOTIDE SEQUENCE</scope>
    <source>
        <strain evidence="1">LS1_42</strain>
    </source>
</reference>
<evidence type="ECO:0000313" key="1">
    <source>
        <dbReference type="EMBL" id="TYL37353.1"/>
    </source>
</evidence>
<protein>
    <submittedName>
        <fullName evidence="1">Uncharacterized protein</fullName>
    </submittedName>
</protein>
<organism evidence="1 2">
    <name type="scientific">Natronococcus pandeyae</name>
    <dbReference type="NCBI Taxonomy" id="2055836"/>
    <lineage>
        <taxon>Archaea</taxon>
        <taxon>Methanobacteriati</taxon>
        <taxon>Methanobacteriota</taxon>
        <taxon>Stenosarchaea group</taxon>
        <taxon>Halobacteria</taxon>
        <taxon>Halobacteriales</taxon>
        <taxon>Natrialbaceae</taxon>
        <taxon>Natronococcus</taxon>
    </lineage>
</organism>
<dbReference type="EMBL" id="PHNJ01000010">
    <property type="protein sequence ID" value="TYL37353.1"/>
    <property type="molecule type" value="Genomic_DNA"/>
</dbReference>
<dbReference type="Gene3D" id="3.50.50.60">
    <property type="entry name" value="FAD/NAD(P)-binding domain"/>
    <property type="match status" value="1"/>
</dbReference>
<comment type="caution">
    <text evidence="1">The sequence shown here is derived from an EMBL/GenBank/DDBJ whole genome shotgun (WGS) entry which is preliminary data.</text>
</comment>
<sequence length="94" mass="10008">MLPSIGYFRLVPLHSFAIVDSVEWPDIVLKEAGQETTVTDLDSVVIAGFYGANDDLVDTIDPAGDAIYQVGDVVAPRTVVEAVHESGSSPESCE</sequence>
<dbReference type="AlphaFoldDB" id="A0A8J8Q2Q6"/>
<dbReference type="Proteomes" id="UP000766904">
    <property type="component" value="Unassembled WGS sequence"/>
</dbReference>
<proteinExistence type="predicted"/>
<name>A0A8J8Q2Q6_9EURY</name>